<dbReference type="PANTHER" id="PTHR46388:SF2">
    <property type="entry name" value="NHL REPEAT-CONTAINING PROTEIN 2"/>
    <property type="match status" value="1"/>
</dbReference>
<keyword evidence="2 7" id="KW-0812">Transmembrane</keyword>
<feature type="region of interest" description="Disordered" evidence="6">
    <location>
        <begin position="641"/>
        <end position="716"/>
    </location>
</feature>
<evidence type="ECO:0000256" key="7">
    <source>
        <dbReference type="SAM" id="Phobius"/>
    </source>
</evidence>
<keyword evidence="8" id="KW-0732">Signal</keyword>
<keyword evidence="3" id="KW-0677">Repeat</keyword>
<comment type="caution">
    <text evidence="11">The sequence shown here is derived from an EMBL/GenBank/DDBJ whole genome shotgun (WGS) entry which is preliminary data.</text>
</comment>
<dbReference type="SMART" id="SM00135">
    <property type="entry name" value="LY"/>
    <property type="match status" value="7"/>
</dbReference>
<dbReference type="InterPro" id="IPR011042">
    <property type="entry name" value="6-blade_b-propeller_TolB-like"/>
</dbReference>
<dbReference type="Pfam" id="PF01825">
    <property type="entry name" value="GPS"/>
    <property type="match status" value="1"/>
</dbReference>
<dbReference type="InterPro" id="IPR000203">
    <property type="entry name" value="GPS"/>
</dbReference>
<evidence type="ECO:0000256" key="8">
    <source>
        <dbReference type="SAM" id="SignalP"/>
    </source>
</evidence>
<sequence>MKTICPVLLLLLTLCCLLFAAIDNGGSIISTIAGTGLKGYIGENIQGVVSEVQPTDLAYDGIRNLCYILTNYNRLQVLNVSSGIVTTVAGTGVQVYIADAGNLRVRVVDTTTKIITTFALNGQLSGDGDGGDATLGSMLSLSKLAVDTDNNLVYISDTTDNRVRVVNRTSGIITTFAGNQYPQFTSDGVQATKTTLWQPNGIAIDNTRNLVYIGDSSNHRVRVVNRLTGIINTFAGSGQAGYNGEGAAKNFKINRPTAVAVDNVNGFVYIAEYLNYRVRAVNVTSNAMSTVVGTGLLTYNGDNIPANTAQLNHPGSIAVDAGNNLIYVADIDNNRVRVINRTSGIINTFAGTGTSGYSGDGGAATRAQITRPYGLAVDSSNNLVYISDSDNFRVRVVNTLSGNISTFAGTGVAGSTGDGGNATSAKLGYPYGLSVDSANNLVYIADSTNHRIRVVDRLTGAINTFAGTGTGGYSGDGGNATSANLKGPLGVAVDVPRNLVYVADSDNNVIRVVDRSSGAISLVAGTTYAGNFGDTRPALNAPVSKPYGISVDSFNNLIFIAQYDNHRIRVIDRSNGNIYKFAGGSNGAQGFGGDGGPAAADAALLFYPTSVAQDNANNVVYVADTYNDRIRAVTTNYTTIVTSTPTPTPTPTPTSTSTTVPDSTSTTSTLTPMFTSTPTSTSTTVPDSTSTAAPTSTRVPTSTPVPTSFIPPRAPSIKIDQGSKITTSVGSTINLKATVTDVPSGANTTWACTTPDNCPFNFVTNSLTQTVSSKIAGTFIVRVTLKSTTTNVYAEITLIVVDGAVPVFIITGVKSGSISVSSGLSLTAVPVSSSYEPSRATYSWTVLQSDGTSTSLPSSVAIDKATLYIPANTLVAGIYGINCVVKISTSNNPGSNAISVSYVNNRIVAGSLSLSASTGAPLSSIVATSVGFSDSDPIIGDTSSSLTYEYSYVYNGPPKILNPASSNTSVTISIPYIAGSGSITFVVVVRNGLGYSASNSTTFNVGAIVIPGIGSAANNTNSTAVTSYFADQINNAPLTSAPTPAIINLISAAVTLINEARRNVAAQQGVSGSSSTRACPNDCFNRGSCSSGKCTCNSGFTGSDCGFTAAELQAQQTFITSALMLVSNAFKFIPANVTQGSAAAIALDSSVGSTITNIGAIVSNPDTVTTDARSDAMDNIQSMLSISKGLLSLDTSSIILDVVNSLTTTSTFSGSSRSVAQSVSLAKKAYNSACNVMDGIAYGMSPGDAPAVIGSTIKVLVAKGYSFNVGSDGTTIGNSTNVAQLIVPTNAGGLGSSSSALDFKAMSLPNNIYTSSKVVASNLFVIHLGENCDAAFSLKSLTSDVKFTIPGKFNTSNNYECQFWNPLINDYSNYGCKTLQVMVDRISCSCNHTTDYVAVQVDRTSSATPASNGGLTGGQIAGIVIGSIAGAVIIIVLLVVLVIVVVVIVRGGGKQTEKQSVNLTTSSSNQNTAYTKVPSPNSPSSPNDVELHLTA</sequence>
<feature type="chain" id="PRO_5044014017" evidence="8">
    <location>
        <begin position="21"/>
        <end position="1495"/>
    </location>
</feature>
<proteinExistence type="predicted"/>
<dbReference type="CDD" id="cd05819">
    <property type="entry name" value="NHL"/>
    <property type="match status" value="1"/>
</dbReference>
<feature type="region of interest" description="Disordered" evidence="6">
    <location>
        <begin position="1458"/>
        <end position="1495"/>
    </location>
</feature>
<evidence type="ECO:0000313" key="12">
    <source>
        <dbReference type="Proteomes" id="UP001431209"/>
    </source>
</evidence>
<dbReference type="PROSITE" id="PS00022">
    <property type="entry name" value="EGF_1"/>
    <property type="match status" value="1"/>
</dbReference>
<organism evidence="11 12">
    <name type="scientific">Acrasis kona</name>
    <dbReference type="NCBI Taxonomy" id="1008807"/>
    <lineage>
        <taxon>Eukaryota</taxon>
        <taxon>Discoba</taxon>
        <taxon>Heterolobosea</taxon>
        <taxon>Tetramitia</taxon>
        <taxon>Eutetramitia</taxon>
        <taxon>Acrasidae</taxon>
        <taxon>Acrasis</taxon>
    </lineage>
</organism>
<feature type="domain" description="EGF-like" evidence="9 10">
    <location>
        <begin position="1094"/>
        <end position="1105"/>
    </location>
</feature>
<dbReference type="Gene3D" id="2.120.10.30">
    <property type="entry name" value="TolB, C-terminal domain"/>
    <property type="match status" value="8"/>
</dbReference>
<dbReference type="PANTHER" id="PTHR46388">
    <property type="entry name" value="NHL REPEAT-CONTAINING PROTEIN 2"/>
    <property type="match status" value="1"/>
</dbReference>
<name>A0AAW2ZQ23_9EUKA</name>
<gene>
    <name evidence="11" type="ORF">AKO1_000025</name>
</gene>
<dbReference type="EMBL" id="JAOPGA020001819">
    <property type="protein sequence ID" value="KAL0491575.1"/>
    <property type="molecule type" value="Genomic_DNA"/>
</dbReference>
<dbReference type="Proteomes" id="UP001431209">
    <property type="component" value="Unassembled WGS sequence"/>
</dbReference>
<accession>A0AAW2ZQ23</accession>
<evidence type="ECO:0000256" key="1">
    <source>
        <dbReference type="ARBA" id="ARBA00004370"/>
    </source>
</evidence>
<evidence type="ECO:0000256" key="6">
    <source>
        <dbReference type="SAM" id="MobiDB-lite"/>
    </source>
</evidence>
<dbReference type="SUPFAM" id="SSF63825">
    <property type="entry name" value="YWTD domain"/>
    <property type="match status" value="3"/>
</dbReference>
<feature type="transmembrane region" description="Helical" evidence="7">
    <location>
        <begin position="1420"/>
        <end position="1449"/>
    </location>
</feature>
<dbReference type="Pfam" id="PF01436">
    <property type="entry name" value="NHL"/>
    <property type="match status" value="2"/>
</dbReference>
<evidence type="ECO:0000313" key="11">
    <source>
        <dbReference type="EMBL" id="KAL0491575.1"/>
    </source>
</evidence>
<keyword evidence="5 7" id="KW-0472">Membrane</keyword>
<keyword evidence="4 7" id="KW-1133">Transmembrane helix</keyword>
<dbReference type="Gene3D" id="2.60.120.260">
    <property type="entry name" value="Galactose-binding domain-like"/>
    <property type="match status" value="1"/>
</dbReference>
<dbReference type="Pfam" id="PF25021">
    <property type="entry name" value="TEN_NHL"/>
    <property type="match status" value="1"/>
</dbReference>
<feature type="compositionally biased region" description="Polar residues" evidence="6">
    <location>
        <begin position="1458"/>
        <end position="1474"/>
    </location>
</feature>
<dbReference type="InterPro" id="IPR000742">
    <property type="entry name" value="EGF"/>
</dbReference>
<dbReference type="CDD" id="cd00054">
    <property type="entry name" value="EGF_CA"/>
    <property type="match status" value="1"/>
</dbReference>
<evidence type="ECO:0000256" key="4">
    <source>
        <dbReference type="ARBA" id="ARBA00022989"/>
    </source>
</evidence>
<dbReference type="PROSITE" id="PS01186">
    <property type="entry name" value="EGF_2"/>
    <property type="match status" value="1"/>
</dbReference>
<dbReference type="InterPro" id="IPR046338">
    <property type="entry name" value="GAIN_dom_sf"/>
</dbReference>
<evidence type="ECO:0000256" key="3">
    <source>
        <dbReference type="ARBA" id="ARBA00022737"/>
    </source>
</evidence>
<evidence type="ECO:0000256" key="2">
    <source>
        <dbReference type="ARBA" id="ARBA00022692"/>
    </source>
</evidence>
<feature type="compositionally biased region" description="Low complexity" evidence="6">
    <location>
        <begin position="1478"/>
        <end position="1487"/>
    </location>
</feature>
<protein>
    <submittedName>
        <fullName evidence="11">1 TM domain-containing transmembrane protein</fullName>
    </submittedName>
</protein>
<dbReference type="InterPro" id="IPR056822">
    <property type="entry name" value="TEN_NHL"/>
</dbReference>
<feature type="compositionally biased region" description="Low complexity" evidence="6">
    <location>
        <begin position="653"/>
        <end position="711"/>
    </location>
</feature>
<feature type="signal peptide" evidence="8">
    <location>
        <begin position="1"/>
        <end position="20"/>
    </location>
</feature>
<dbReference type="Gene3D" id="2.60.220.50">
    <property type="match status" value="1"/>
</dbReference>
<evidence type="ECO:0000259" key="10">
    <source>
        <dbReference type="PROSITE" id="PS01186"/>
    </source>
</evidence>
<comment type="subcellular location">
    <subcellularLocation>
        <location evidence="1">Membrane</location>
    </subcellularLocation>
</comment>
<evidence type="ECO:0000259" key="9">
    <source>
        <dbReference type="PROSITE" id="PS00022"/>
    </source>
</evidence>
<dbReference type="InterPro" id="IPR001258">
    <property type="entry name" value="NHL_repeat"/>
</dbReference>
<evidence type="ECO:0000256" key="5">
    <source>
        <dbReference type="ARBA" id="ARBA00023136"/>
    </source>
</evidence>
<dbReference type="Pfam" id="PF23106">
    <property type="entry name" value="EGF_Teneurin"/>
    <property type="match status" value="1"/>
</dbReference>
<keyword evidence="12" id="KW-1185">Reference proteome</keyword>
<dbReference type="InterPro" id="IPR000033">
    <property type="entry name" value="LDLR_classB_rpt"/>
</dbReference>
<dbReference type="GO" id="GO:0016020">
    <property type="term" value="C:membrane"/>
    <property type="evidence" value="ECO:0007669"/>
    <property type="project" value="UniProtKB-SubCell"/>
</dbReference>
<reference evidence="11 12" key="1">
    <citation type="submission" date="2024-03" db="EMBL/GenBank/DDBJ databases">
        <title>The Acrasis kona genome and developmental transcriptomes reveal deep origins of eukaryotic multicellular pathways.</title>
        <authorList>
            <person name="Sheikh S."/>
            <person name="Fu C.-J."/>
            <person name="Brown M.W."/>
            <person name="Baldauf S.L."/>
        </authorList>
    </citation>
    <scope>NUCLEOTIDE SEQUENCE [LARGE SCALE GENOMIC DNA]</scope>
    <source>
        <strain evidence="11 12">ATCC MYA-3509</strain>
    </source>
</reference>